<evidence type="ECO:0000313" key="2">
    <source>
        <dbReference type="Proteomes" id="UP000325081"/>
    </source>
</evidence>
<organism evidence="1 2">
    <name type="scientific">Striga asiatica</name>
    <name type="common">Asiatic witchweed</name>
    <name type="synonym">Buchnera asiatica</name>
    <dbReference type="NCBI Taxonomy" id="4170"/>
    <lineage>
        <taxon>Eukaryota</taxon>
        <taxon>Viridiplantae</taxon>
        <taxon>Streptophyta</taxon>
        <taxon>Embryophyta</taxon>
        <taxon>Tracheophyta</taxon>
        <taxon>Spermatophyta</taxon>
        <taxon>Magnoliopsida</taxon>
        <taxon>eudicotyledons</taxon>
        <taxon>Gunneridae</taxon>
        <taxon>Pentapetalae</taxon>
        <taxon>asterids</taxon>
        <taxon>lamiids</taxon>
        <taxon>Lamiales</taxon>
        <taxon>Orobanchaceae</taxon>
        <taxon>Buchnereae</taxon>
        <taxon>Striga</taxon>
    </lineage>
</organism>
<evidence type="ECO:0000313" key="1">
    <source>
        <dbReference type="EMBL" id="GER50731.1"/>
    </source>
</evidence>
<keyword evidence="2" id="KW-1185">Reference proteome</keyword>
<accession>A0A5A7R338</accession>
<reference evidence="2" key="1">
    <citation type="journal article" date="2019" name="Curr. Biol.">
        <title>Genome Sequence of Striga asiatica Provides Insight into the Evolution of Plant Parasitism.</title>
        <authorList>
            <person name="Yoshida S."/>
            <person name="Kim S."/>
            <person name="Wafula E.K."/>
            <person name="Tanskanen J."/>
            <person name="Kim Y.M."/>
            <person name="Honaas L."/>
            <person name="Yang Z."/>
            <person name="Spallek T."/>
            <person name="Conn C.E."/>
            <person name="Ichihashi Y."/>
            <person name="Cheong K."/>
            <person name="Cui S."/>
            <person name="Der J.P."/>
            <person name="Gundlach H."/>
            <person name="Jiao Y."/>
            <person name="Hori C."/>
            <person name="Ishida J.K."/>
            <person name="Kasahara H."/>
            <person name="Kiba T."/>
            <person name="Kim M.S."/>
            <person name="Koo N."/>
            <person name="Laohavisit A."/>
            <person name="Lee Y.H."/>
            <person name="Lumba S."/>
            <person name="McCourt P."/>
            <person name="Mortimer J.C."/>
            <person name="Mutuku J.M."/>
            <person name="Nomura T."/>
            <person name="Sasaki-Sekimoto Y."/>
            <person name="Seto Y."/>
            <person name="Wang Y."/>
            <person name="Wakatake T."/>
            <person name="Sakakibara H."/>
            <person name="Demura T."/>
            <person name="Yamaguchi S."/>
            <person name="Yoneyama K."/>
            <person name="Manabe R.I."/>
            <person name="Nelson D.C."/>
            <person name="Schulman A.H."/>
            <person name="Timko M.P."/>
            <person name="dePamphilis C.W."/>
            <person name="Choi D."/>
            <person name="Shirasu K."/>
        </authorList>
    </citation>
    <scope>NUCLEOTIDE SEQUENCE [LARGE SCALE GENOMIC DNA]</scope>
    <source>
        <strain evidence="2">cv. UVA1</strain>
    </source>
</reference>
<dbReference type="PANTHER" id="PTHR46871">
    <property type="entry name" value="BROMO-ADJACENT HOMOLOGY (BAH) DOMAIN-CONTAINING PROTEIN"/>
    <property type="match status" value="1"/>
</dbReference>
<name>A0A5A7R338_STRAF</name>
<proteinExistence type="predicted"/>
<sequence>MLLWIVETKWSKRLIRKRNLSPLNVTRVDRGLTRFQSIKAETPGSACGTDSCGKLKMNEMGTRMTVTVQKKKPQQKDDVSSDWLDTAAHAVVTLETVAHEMLSAEFHKYNQKMWQLAFTLKMLNMSPNELKVLVFLALLVI</sequence>
<dbReference type="OrthoDB" id="79252at2759"/>
<comment type="caution">
    <text evidence="1">The sequence shown here is derived from an EMBL/GenBank/DDBJ whole genome shotgun (WGS) entry which is preliminary data.</text>
</comment>
<dbReference type="EMBL" id="BKCP01009403">
    <property type="protein sequence ID" value="GER50731.1"/>
    <property type="molecule type" value="Genomic_DNA"/>
</dbReference>
<dbReference type="PANTHER" id="PTHR46871:SF1">
    <property type="entry name" value="BROMO-ADJACENT HOMOLOGY (BAH) DOMAIN-CONTAINING PROTEIN"/>
    <property type="match status" value="1"/>
</dbReference>
<gene>
    <name evidence="1" type="ORF">STAS_28056</name>
</gene>
<dbReference type="Proteomes" id="UP000325081">
    <property type="component" value="Unassembled WGS sequence"/>
</dbReference>
<protein>
    <submittedName>
        <fullName evidence="1">Bromo-adjacent homology domain-containing family protein</fullName>
    </submittedName>
</protein>
<dbReference type="AlphaFoldDB" id="A0A5A7R338"/>